<organism evidence="1 2">
    <name type="scientific">Leptospira dzoumogneensis</name>
    <dbReference type="NCBI Taxonomy" id="2484904"/>
    <lineage>
        <taxon>Bacteria</taxon>
        <taxon>Pseudomonadati</taxon>
        <taxon>Spirochaetota</taxon>
        <taxon>Spirochaetia</taxon>
        <taxon>Leptospirales</taxon>
        <taxon>Leptospiraceae</taxon>
        <taxon>Leptospira</taxon>
    </lineage>
</organism>
<evidence type="ECO:0000313" key="1">
    <source>
        <dbReference type="EMBL" id="TGN04025.1"/>
    </source>
</evidence>
<sequence>MNDVKLGNAIGNTCGKDFVKKERKLNKLLLLLYCTFLMNCLHCGPIGPNYNYWDIESFDNTYLRFNFPDLGPESQYSPPGLFLSERDKKTYYLTMFLENEWMPNRSLQPEEWYWKKFYSNWESLPPVVKSDPRFNYISGCEYYIPIPIGKSTYSLFSYNRNRVNIGGGMTKVVDLQPGQSIRIHFINPEILTEEKIDPNKFIKYSKGDRILFSIESTPLRMDKPGCEFEN</sequence>
<dbReference type="OrthoDB" id="323784at2"/>
<dbReference type="EMBL" id="RQHS01000003">
    <property type="protein sequence ID" value="TGN04025.1"/>
    <property type="molecule type" value="Genomic_DNA"/>
</dbReference>
<reference evidence="1" key="1">
    <citation type="journal article" date="2019" name="PLoS Negl. Trop. Dis.">
        <title>Revisiting the worldwide diversity of Leptospira species in the environment.</title>
        <authorList>
            <person name="Vincent A.T."/>
            <person name="Schiettekatte O."/>
            <person name="Bourhy P."/>
            <person name="Veyrier F.J."/>
            <person name="Picardeau M."/>
        </authorList>
    </citation>
    <scope>NUCLEOTIDE SEQUENCE [LARGE SCALE GENOMIC DNA]</scope>
    <source>
        <strain evidence="1">201601113</strain>
    </source>
</reference>
<dbReference type="RefSeq" id="WP_135755357.1">
    <property type="nucleotide sequence ID" value="NZ_RQHS01000003.1"/>
</dbReference>
<comment type="caution">
    <text evidence="1">The sequence shown here is derived from an EMBL/GenBank/DDBJ whole genome shotgun (WGS) entry which is preliminary data.</text>
</comment>
<gene>
    <name evidence="1" type="ORF">EHR06_01230</name>
</gene>
<accession>A0A4Z1AL13</accession>
<protein>
    <submittedName>
        <fullName evidence="1">Uncharacterized protein</fullName>
    </submittedName>
</protein>
<proteinExistence type="predicted"/>
<dbReference type="Proteomes" id="UP000297241">
    <property type="component" value="Unassembled WGS sequence"/>
</dbReference>
<evidence type="ECO:0000313" key="2">
    <source>
        <dbReference type="Proteomes" id="UP000297241"/>
    </source>
</evidence>
<dbReference type="AlphaFoldDB" id="A0A4Z1AL13"/>
<keyword evidence="2" id="KW-1185">Reference proteome</keyword>
<name>A0A4Z1AL13_9LEPT</name>